<evidence type="ECO:0000256" key="1">
    <source>
        <dbReference type="ARBA" id="ARBA00000768"/>
    </source>
</evidence>
<keyword evidence="8" id="KW-0862">Zinc</keyword>
<dbReference type="CDD" id="cd03334">
    <property type="entry name" value="Fab1_TCP"/>
    <property type="match status" value="1"/>
</dbReference>
<dbReference type="FunCoup" id="A0A1Y1XYS0">
    <property type="interactions" value="857"/>
</dbReference>
<dbReference type="GO" id="GO:0005524">
    <property type="term" value="F:ATP binding"/>
    <property type="evidence" value="ECO:0007669"/>
    <property type="project" value="UniProtKB-UniRule"/>
</dbReference>
<evidence type="ECO:0000313" key="16">
    <source>
        <dbReference type="EMBL" id="ORX90907.1"/>
    </source>
</evidence>
<dbReference type="SUPFAM" id="SSF52029">
    <property type="entry name" value="GroEL apical domain-like"/>
    <property type="match status" value="1"/>
</dbReference>
<dbReference type="EMBL" id="MCFE01000353">
    <property type="protein sequence ID" value="ORX90907.1"/>
    <property type="molecule type" value="Genomic_DNA"/>
</dbReference>
<feature type="compositionally biased region" description="Polar residues" evidence="13">
    <location>
        <begin position="508"/>
        <end position="520"/>
    </location>
</feature>
<dbReference type="Gene3D" id="3.30.800.10">
    <property type="entry name" value="Phosphatidylinositol Phosphate Kinase II Beta"/>
    <property type="match status" value="1"/>
</dbReference>
<dbReference type="PROSITE" id="PS51455">
    <property type="entry name" value="PIPK"/>
    <property type="match status" value="1"/>
</dbReference>
<dbReference type="Gene3D" id="3.30.40.10">
    <property type="entry name" value="Zinc/RING finger domain, C3HC4 (zinc finger)"/>
    <property type="match status" value="1"/>
</dbReference>
<evidence type="ECO:0000256" key="5">
    <source>
        <dbReference type="ARBA" id="ARBA00022741"/>
    </source>
</evidence>
<feature type="compositionally biased region" description="Polar residues" evidence="13">
    <location>
        <begin position="1419"/>
        <end position="1433"/>
    </location>
</feature>
<evidence type="ECO:0000259" key="15">
    <source>
        <dbReference type="PROSITE" id="PS51455"/>
    </source>
</evidence>
<feature type="compositionally biased region" description="Basic and acidic residues" evidence="13">
    <location>
        <begin position="1479"/>
        <end position="1502"/>
    </location>
</feature>
<feature type="compositionally biased region" description="Basic and acidic residues" evidence="13">
    <location>
        <begin position="122"/>
        <end position="133"/>
    </location>
</feature>
<feature type="compositionally biased region" description="Polar residues" evidence="13">
    <location>
        <begin position="1400"/>
        <end position="1411"/>
    </location>
</feature>
<dbReference type="Proteomes" id="UP000193498">
    <property type="component" value="Unassembled WGS sequence"/>
</dbReference>
<evidence type="ECO:0000256" key="13">
    <source>
        <dbReference type="SAM" id="MobiDB-lite"/>
    </source>
</evidence>
<dbReference type="PANTHER" id="PTHR45748:SF7">
    <property type="entry name" value="1-PHOSPHATIDYLINOSITOL 3-PHOSPHATE 5-KINASE-RELATED"/>
    <property type="match status" value="1"/>
</dbReference>
<dbReference type="InterPro" id="IPR000306">
    <property type="entry name" value="Znf_FYVE"/>
</dbReference>
<feature type="region of interest" description="Disordered" evidence="13">
    <location>
        <begin position="1388"/>
        <end position="1511"/>
    </location>
</feature>
<feature type="region of interest" description="Disordered" evidence="13">
    <location>
        <begin position="1558"/>
        <end position="1590"/>
    </location>
</feature>
<dbReference type="InterPro" id="IPR017455">
    <property type="entry name" value="Znf_FYVE-rel"/>
</dbReference>
<keyword evidence="4" id="KW-0479">Metal-binding</keyword>
<comment type="caution">
    <text evidence="16">The sequence shown here is derived from an EMBL/GenBank/DDBJ whole genome shotgun (WGS) entry which is preliminary data.</text>
</comment>
<dbReference type="InterPro" id="IPR027484">
    <property type="entry name" value="PInositol-4-P-5-kinase_N"/>
</dbReference>
<dbReference type="GO" id="GO:0008270">
    <property type="term" value="F:zinc ion binding"/>
    <property type="evidence" value="ECO:0007669"/>
    <property type="project" value="UniProtKB-KW"/>
</dbReference>
<gene>
    <name evidence="16" type="ORF">K493DRAFT_379820</name>
</gene>
<feature type="domain" description="PIPK" evidence="15">
    <location>
        <begin position="1734"/>
        <end position="2067"/>
    </location>
</feature>
<keyword evidence="9 12" id="KW-0067">ATP-binding</keyword>
<evidence type="ECO:0000313" key="17">
    <source>
        <dbReference type="Proteomes" id="UP000193498"/>
    </source>
</evidence>
<protein>
    <recommendedName>
        <fullName evidence="2">1-phosphatidylinositol-3-phosphate 5-kinase</fullName>
        <ecNumber evidence="2">2.7.1.150</ecNumber>
    </recommendedName>
    <alternativeName>
        <fullName evidence="10">Type III PIP kinase</fullName>
    </alternativeName>
</protein>
<evidence type="ECO:0000256" key="11">
    <source>
        <dbReference type="PROSITE-ProRule" id="PRU00091"/>
    </source>
</evidence>
<dbReference type="OrthoDB" id="158357at2759"/>
<dbReference type="CDD" id="cd15725">
    <property type="entry name" value="FYVE_PIKfyve_Fab1"/>
    <property type="match status" value="1"/>
</dbReference>
<organism evidence="16 17">
    <name type="scientific">Basidiobolus meristosporus CBS 931.73</name>
    <dbReference type="NCBI Taxonomy" id="1314790"/>
    <lineage>
        <taxon>Eukaryota</taxon>
        <taxon>Fungi</taxon>
        <taxon>Fungi incertae sedis</taxon>
        <taxon>Zoopagomycota</taxon>
        <taxon>Entomophthoromycotina</taxon>
        <taxon>Basidiobolomycetes</taxon>
        <taxon>Basidiobolales</taxon>
        <taxon>Basidiobolaceae</taxon>
        <taxon>Basidiobolus</taxon>
    </lineage>
</organism>
<keyword evidence="3 12" id="KW-0808">Transferase</keyword>
<dbReference type="GO" id="GO:0000329">
    <property type="term" value="C:fungal-type vacuole membrane"/>
    <property type="evidence" value="ECO:0007669"/>
    <property type="project" value="TreeGrafter"/>
</dbReference>
<dbReference type="EC" id="2.7.1.150" evidence="2"/>
<proteinExistence type="predicted"/>
<dbReference type="Gene3D" id="3.50.7.10">
    <property type="entry name" value="GroEL"/>
    <property type="match status" value="1"/>
</dbReference>
<feature type="compositionally biased region" description="Polar residues" evidence="13">
    <location>
        <begin position="104"/>
        <end position="113"/>
    </location>
</feature>
<feature type="region of interest" description="Disordered" evidence="13">
    <location>
        <begin position="89"/>
        <end position="144"/>
    </location>
</feature>
<dbReference type="InterPro" id="IPR027483">
    <property type="entry name" value="PInositol-4-P-4/5-kinase_C_sf"/>
</dbReference>
<dbReference type="STRING" id="1314790.A0A1Y1XYS0"/>
<dbReference type="SMART" id="SM00064">
    <property type="entry name" value="FYVE"/>
    <property type="match status" value="1"/>
</dbReference>
<dbReference type="FunFam" id="3.50.7.10:FF:000007">
    <property type="entry name" value="1-phosphatidylinositol 3-phosphate 5-kinase isoform X1"/>
    <property type="match status" value="1"/>
</dbReference>
<dbReference type="InterPro" id="IPR002423">
    <property type="entry name" value="Cpn60/GroEL/TCP-1"/>
</dbReference>
<dbReference type="Pfam" id="PF01504">
    <property type="entry name" value="PIP5K"/>
    <property type="match status" value="1"/>
</dbReference>
<feature type="compositionally biased region" description="Pro residues" evidence="13">
    <location>
        <begin position="1628"/>
        <end position="1637"/>
    </location>
</feature>
<keyword evidence="17" id="KW-1185">Reference proteome</keyword>
<evidence type="ECO:0000256" key="6">
    <source>
        <dbReference type="ARBA" id="ARBA00022771"/>
    </source>
</evidence>
<dbReference type="InterPro" id="IPR044769">
    <property type="entry name" value="PIKfyve_PIPKc"/>
</dbReference>
<feature type="domain" description="FYVE-type" evidence="14">
    <location>
        <begin position="169"/>
        <end position="229"/>
    </location>
</feature>
<reference evidence="16 17" key="1">
    <citation type="submission" date="2016-07" db="EMBL/GenBank/DDBJ databases">
        <title>Pervasive Adenine N6-methylation of Active Genes in Fungi.</title>
        <authorList>
            <consortium name="DOE Joint Genome Institute"/>
            <person name="Mondo S.J."/>
            <person name="Dannebaum R.O."/>
            <person name="Kuo R.C."/>
            <person name="Labutti K."/>
            <person name="Haridas S."/>
            <person name="Kuo A."/>
            <person name="Salamov A."/>
            <person name="Ahrendt S.R."/>
            <person name="Lipzen A."/>
            <person name="Sullivan W."/>
            <person name="Andreopoulos W.B."/>
            <person name="Clum A."/>
            <person name="Lindquist E."/>
            <person name="Daum C."/>
            <person name="Ramamoorthy G.K."/>
            <person name="Gryganskyi A."/>
            <person name="Culley D."/>
            <person name="Magnuson J.K."/>
            <person name="James T.Y."/>
            <person name="O'Malley M.A."/>
            <person name="Stajich J.E."/>
            <person name="Spatafora J.W."/>
            <person name="Visel A."/>
            <person name="Grigoriev I.V."/>
        </authorList>
    </citation>
    <scope>NUCLEOTIDE SEQUENCE [LARGE SCALE GENOMIC DNA]</scope>
    <source>
        <strain evidence="16 17">CBS 931.73</strain>
    </source>
</reference>
<dbReference type="Pfam" id="PF01363">
    <property type="entry name" value="FYVE"/>
    <property type="match status" value="1"/>
</dbReference>
<dbReference type="CDD" id="cd17300">
    <property type="entry name" value="PIPKc_PIKfyve"/>
    <property type="match status" value="1"/>
</dbReference>
<keyword evidence="6 11" id="KW-0863">Zinc-finger</keyword>
<feature type="region of interest" description="Disordered" evidence="13">
    <location>
        <begin position="497"/>
        <end position="520"/>
    </location>
</feature>
<dbReference type="InParanoid" id="A0A1Y1XYS0"/>
<evidence type="ECO:0000256" key="12">
    <source>
        <dbReference type="PROSITE-ProRule" id="PRU00781"/>
    </source>
</evidence>
<dbReference type="Gene3D" id="3.30.810.10">
    <property type="entry name" value="2-Layer Sandwich"/>
    <property type="match status" value="1"/>
</dbReference>
<dbReference type="InterPro" id="IPR011011">
    <property type="entry name" value="Znf_FYVE_PHD"/>
</dbReference>
<feature type="compositionally biased region" description="Basic and acidic residues" evidence="13">
    <location>
        <begin position="497"/>
        <end position="507"/>
    </location>
</feature>
<accession>A0A1Y1XYS0</accession>
<feature type="region of interest" description="Disordered" evidence="13">
    <location>
        <begin position="236"/>
        <end position="312"/>
    </location>
</feature>
<dbReference type="FunFam" id="3.30.800.10:FF:000005">
    <property type="entry name" value="1-phosphatidylinositol-3-phosphate 5-kinase (Fab1)"/>
    <property type="match status" value="1"/>
</dbReference>
<feature type="region of interest" description="Disordered" evidence="13">
    <location>
        <begin position="1334"/>
        <end position="1360"/>
    </location>
</feature>
<dbReference type="Pfam" id="PF00118">
    <property type="entry name" value="Cpn60_TCP1"/>
    <property type="match status" value="1"/>
</dbReference>
<evidence type="ECO:0000256" key="3">
    <source>
        <dbReference type="ARBA" id="ARBA00022679"/>
    </source>
</evidence>
<evidence type="ECO:0000256" key="2">
    <source>
        <dbReference type="ARBA" id="ARBA00012009"/>
    </source>
</evidence>
<evidence type="ECO:0000259" key="14">
    <source>
        <dbReference type="PROSITE" id="PS50178"/>
    </source>
</evidence>
<dbReference type="SMART" id="SM00330">
    <property type="entry name" value="PIPKc"/>
    <property type="match status" value="1"/>
</dbReference>
<evidence type="ECO:0000256" key="4">
    <source>
        <dbReference type="ARBA" id="ARBA00022723"/>
    </source>
</evidence>
<feature type="compositionally biased region" description="Polar residues" evidence="13">
    <location>
        <begin position="1649"/>
        <end position="1662"/>
    </location>
</feature>
<sequence length="2090" mass="235558">MVFSKERRNNDKLQPPLNDAISFVSFDSLGYDSEGGDSGVISKIFSRVKSSLNNTSVANLSLTGDASSANYPAPSIHSAASIMSNLTVPESQGKVSSEERDSIQGDNSSTMTGASMLPSSDAKSDLEPLEKLPGHPKHKQLQVTNKSSFSNIIRRLRGEGINKDYWMQDDHCKECYECKAPFTTFRRKHHCRICGQIFCSKCSSKIIPGERFGYPGLMRVCNYCSSLISNEYSQDRESLDGSSIDEPLVAPPSPPALVLPSVTSESTSSSSTQAPTQTPTQAIVPAQPQTPTQVQTQTQAQIPSPSHTSSPKLLSKKLSFLAPPTHVTLPNSITPTVALSNAEPTATYSLSSLIDTNSVEGFKRMLSVGTNILSGRSRANTLTEDPNGDMNFLAPFRKYTAEYPKNSAMMDPNPLIDPEIAPFLSEDDDESPYDSWITIPANFVPTVINSSQAVRLSPEIGAVSSPISFNESHGEDEFLDISSMSYPVYGNKEKMSSRSSFARDKTGHSNNSPLWRSRSPSFHSKVKPRHFMGFNNGNPHWSKGYRHHQRVNSTPVNVEINAASLQHMRKLLLQTLNELEVDTRDGWEQVLMKFFLKLSDNVRPNVRAGDDIDIRHYVKIKKIPGGSPSDCEYINGFVCTKNLAHKRMPRILKNPRIMILTFSLEYHRVDNQYLSLEPVLAQEREHLKNLVARVVALRPTLIIVEKSVSRLALEFLMKANVAVAFNVKPSVVQAIARFTRADIISSIDKLSLEPRLGRCGTFNLRTYAHELIPGKKKTFMFFEECPKELGCSIVLRGGSMDILSKIKQLTDLMAFVAFNLKLESCLLRDQFALNPVVNPETEKLASAREQEESSVIITEIDGDSKVIDDELGSNISLEQIIAAMKPFETKILSASPFVKFPPPYLLSTMRDDAFKLTALRKIRAKEEITSSYLARLYTADEQEQIQNMSDADYTEFVQEYISNINIGENYLMSKSFDISPFAHQSILVLYFNICKENTAPCQAPEIHPIEYYRKTDVTLGQYLEELCFDSNYVCPSSDCDRPLKLHFRSYAHGDARVTVRIEDSESRMPGIDQTILMWSHCKICKKDTPVVPMSEETWNISFGKYMELTFYRKDLSCRAGICPHNIHRDHIRAFALSDLVVRFEYEPIELLEIEVPSISLKIKSDVTAALKNDDIEKLRIDIVKYWDSVAERLKTVTYENVMANKLEACKQEVGDMIQKMVAEKTYFLHLLQQTYDESPPTDTLALNEVVRVLQEKVLEWDEDFSEIATKYFPTDRKLAATQFKKLFPEKEFTINGLESLRGTLSKDFGLDGTTYMITGQPEEYLKPKQLPALGTSPTSPEFQASGDIFNDDSPENHTQKTDNMLFSSLSRSVYRRFSLEMMRELKAQQRTLQRPKLLPTGSQSLTASNSRPRLDRYESGTSISQRSRESNISFIKVSGPGKQPVDPGNLSKSAPHHTSRLLNPTKSTAAKFHSPSWMDKPRSKSTKGDGLKDKKGYLDRPNTKPPPLQTRVVSTGFDKRRMVDRFLSKVEPLTRSSSIKRIGKPVIEVYSNAKDAVTEDSDDEYEIGSSTRKKSGINEGAHPFSLTRPDAFDASLGDEDYYPHSGRSSPEDFIYDSALAFLGKEGDFPPPSPPRSPYPLDDGSDRSHSPTPSGTQENSLSVLPTGHLQIDNELPGTAERLSLMKTITNFWGVGNSANFQPLEYPLLPTEHIFPDSLIMVREDEPSSIIAFTLSSKDYKEKLESMLRNQNLRDSYVDQGDSESDEVFELNDTNDLGGEYNTIPDIEDTLLKPTGTHIKYQFSEGSTTLFCKIFYAEQFDALRRQCGCEESYLESLARCVKWSATGGKSGSAFLKTRDDRLIMKQMSRSEMDAFLKFAPYYFEYLSKAFFHELPTLLAKVYGFYRIGYKNLATGRSMKIDVLIMENLFYQRKVSRIFDLKGSTRNRHVQSTGNENEVLLDENLMEFTFQSPLFIREHSKNLLRTSVWNDTLFLFKRNVMDYSLLVGIDEEKHQLVIGIVDFIRTFTWDKKLESWVKESGILGGGGKEPTIVSPRQYKVRFREAMERYFLMVPDKFCDPNSIRKGARAAPVL</sequence>
<dbReference type="FunFam" id="3.30.40.10:FF:000283">
    <property type="entry name" value="1-phosphatidylinositol-3-phosphate 5-kinase (Fab1)"/>
    <property type="match status" value="1"/>
</dbReference>
<evidence type="ECO:0000256" key="8">
    <source>
        <dbReference type="ARBA" id="ARBA00022833"/>
    </source>
</evidence>
<name>A0A1Y1XYS0_9FUNG</name>
<dbReference type="GO" id="GO:0010008">
    <property type="term" value="C:endosome membrane"/>
    <property type="evidence" value="ECO:0007669"/>
    <property type="project" value="TreeGrafter"/>
</dbReference>
<dbReference type="SUPFAM" id="SSF56104">
    <property type="entry name" value="SAICAR synthase-like"/>
    <property type="match status" value="1"/>
</dbReference>
<dbReference type="FunFam" id="3.30.810.10:FF:000001">
    <property type="entry name" value="1-phosphatidylinositol 3-phosphate 5-kinase FAB1"/>
    <property type="match status" value="1"/>
</dbReference>
<keyword evidence="7 12" id="KW-0418">Kinase</keyword>
<evidence type="ECO:0000256" key="7">
    <source>
        <dbReference type="ARBA" id="ARBA00022777"/>
    </source>
</evidence>
<comment type="catalytic activity">
    <reaction evidence="1">
        <text>a 1,2-diacyl-sn-glycero-3-phospho-(1D-myo-inositol-3-phosphate) + ATP = a 1,2-diacyl-sn-glycero-3-phospho-(1D-myo-inositol-3,5-bisphosphate) + ADP + H(+)</text>
        <dbReference type="Rhea" id="RHEA:13609"/>
        <dbReference type="ChEBI" id="CHEBI:15378"/>
        <dbReference type="ChEBI" id="CHEBI:30616"/>
        <dbReference type="ChEBI" id="CHEBI:57923"/>
        <dbReference type="ChEBI" id="CHEBI:58088"/>
        <dbReference type="ChEBI" id="CHEBI:456216"/>
        <dbReference type="EC" id="2.7.1.150"/>
    </reaction>
</comment>
<dbReference type="SUPFAM" id="SSF57903">
    <property type="entry name" value="FYVE/PHD zinc finger"/>
    <property type="match status" value="1"/>
</dbReference>
<feature type="region of interest" description="Disordered" evidence="13">
    <location>
        <begin position="1624"/>
        <end position="1663"/>
    </location>
</feature>
<dbReference type="PANTHER" id="PTHR45748">
    <property type="entry name" value="1-PHOSPHATIDYLINOSITOL 3-PHOSPHATE 5-KINASE-RELATED"/>
    <property type="match status" value="1"/>
</dbReference>
<keyword evidence="5 12" id="KW-0547">Nucleotide-binding</keyword>
<evidence type="ECO:0000256" key="10">
    <source>
        <dbReference type="ARBA" id="ARBA00075294"/>
    </source>
</evidence>
<feature type="compositionally biased region" description="Low complexity" evidence="13">
    <location>
        <begin position="258"/>
        <end position="312"/>
    </location>
</feature>
<dbReference type="InterPro" id="IPR027409">
    <property type="entry name" value="GroEL-like_apical_dom_sf"/>
</dbReference>
<dbReference type="InterPro" id="IPR013083">
    <property type="entry name" value="Znf_RING/FYVE/PHD"/>
</dbReference>
<evidence type="ECO:0000256" key="9">
    <source>
        <dbReference type="ARBA" id="ARBA00022840"/>
    </source>
</evidence>
<dbReference type="InterPro" id="IPR002498">
    <property type="entry name" value="PInositol-4-P-4/5-kinase_core"/>
</dbReference>
<dbReference type="GO" id="GO:0000285">
    <property type="term" value="F:1-phosphatidylinositol-3-phosphate 5-kinase activity"/>
    <property type="evidence" value="ECO:0007669"/>
    <property type="project" value="UniProtKB-EC"/>
</dbReference>
<dbReference type="PROSITE" id="PS50178">
    <property type="entry name" value="ZF_FYVE"/>
    <property type="match status" value="1"/>
</dbReference>
<dbReference type="GO" id="GO:0046854">
    <property type="term" value="P:phosphatidylinositol phosphate biosynthetic process"/>
    <property type="evidence" value="ECO:0007669"/>
    <property type="project" value="TreeGrafter"/>
</dbReference>